<keyword evidence="3" id="KW-1185">Reference proteome</keyword>
<evidence type="ECO:0000256" key="1">
    <source>
        <dbReference type="SAM" id="MobiDB-lite"/>
    </source>
</evidence>
<dbReference type="InterPro" id="IPR011990">
    <property type="entry name" value="TPR-like_helical_dom_sf"/>
</dbReference>
<sequence>MKSALKWLGNSEQLIFATNQLLDDLSINTKLAPKNEEKIKESMMYLRKLEIENFARSFLQGVKFTNSKLERFLSLVHKIIDTFDDICVDVFENVSQYLLPFLYSIKICLEELSKGEVLKVISTFLSSLTYSIKELDNLFKMVESKEFNLTTLFKQLNKTFQGSEQVTNFEPFQQFQILAQQQEWIHSFELLLESFKVHPDKIHFFRTVLINTLELVSEEKAITRIQQFLKPMLPKQQTIDLAFKNLIDCLNPVNHLLLWNFFLGRELSSNKIDRNLHFMQIIDHQLNEQTKEKNEKSNENSKEKENEKEKEKEKEKECKKEKEEIDKKNLQNYNITRAITQYRKLNLEKANELLNIEINSNSNNYLIWAWKSIFTVAANGKRGVEESLGYWEKAIKIIGDEEKIPNEIVLALSESLMDTLQLERAKVLLLKRVPADLTQNKKKKQTIKNTKTETTKPLPLLIISRLALIHILQGENSKASELIIHSMSISDFTFHENRSNYFLLSSILSLSKEWYNRALWETTNFLNENIASQSQQANELALFISAISRNKLDLFELAKKDWETIIKLKGETPFLLDWFKNNFEN</sequence>
<protein>
    <submittedName>
        <fullName evidence="2">DNA binding protein</fullName>
    </submittedName>
</protein>
<organism evidence="2 3">
    <name type="scientific">Anaeramoeba flamelloides</name>
    <dbReference type="NCBI Taxonomy" id="1746091"/>
    <lineage>
        <taxon>Eukaryota</taxon>
        <taxon>Metamonada</taxon>
        <taxon>Anaeramoebidae</taxon>
        <taxon>Anaeramoeba</taxon>
    </lineage>
</organism>
<dbReference type="Proteomes" id="UP001150062">
    <property type="component" value="Unassembled WGS sequence"/>
</dbReference>
<proteinExistence type="predicted"/>
<dbReference type="SUPFAM" id="SSF48452">
    <property type="entry name" value="TPR-like"/>
    <property type="match status" value="1"/>
</dbReference>
<evidence type="ECO:0000313" key="3">
    <source>
        <dbReference type="Proteomes" id="UP001150062"/>
    </source>
</evidence>
<reference evidence="2" key="1">
    <citation type="submission" date="2022-08" db="EMBL/GenBank/DDBJ databases">
        <title>Novel sulfate-reducing endosymbionts in the free-living metamonad Anaeramoeba.</title>
        <authorList>
            <person name="Jerlstrom-Hultqvist J."/>
            <person name="Cepicka I."/>
            <person name="Gallot-Lavallee L."/>
            <person name="Salas-Leiva D."/>
            <person name="Curtis B.A."/>
            <person name="Zahonova K."/>
            <person name="Pipaliya S."/>
            <person name="Dacks J."/>
            <person name="Roger A.J."/>
        </authorList>
    </citation>
    <scope>NUCLEOTIDE SEQUENCE</scope>
    <source>
        <strain evidence="2">Schooner1</strain>
    </source>
</reference>
<feature type="region of interest" description="Disordered" evidence="1">
    <location>
        <begin position="289"/>
        <end position="323"/>
    </location>
</feature>
<name>A0ABQ8XPE3_9EUKA</name>
<accession>A0ABQ8XPE3</accession>
<comment type="caution">
    <text evidence="2">The sequence shown here is derived from an EMBL/GenBank/DDBJ whole genome shotgun (WGS) entry which is preliminary data.</text>
</comment>
<dbReference type="EMBL" id="JAOAOG010000272">
    <property type="protein sequence ID" value="KAJ6233975.1"/>
    <property type="molecule type" value="Genomic_DNA"/>
</dbReference>
<evidence type="ECO:0000313" key="2">
    <source>
        <dbReference type="EMBL" id="KAJ6233975.1"/>
    </source>
</evidence>
<gene>
    <name evidence="2" type="ORF">M0813_00608</name>
</gene>